<evidence type="ECO:0000313" key="1">
    <source>
        <dbReference type="EMBL" id="MBB4934589.1"/>
    </source>
</evidence>
<evidence type="ECO:0000313" key="2">
    <source>
        <dbReference type="Proteomes" id="UP000523007"/>
    </source>
</evidence>
<reference evidence="1 2" key="1">
    <citation type="submission" date="2020-08" db="EMBL/GenBank/DDBJ databases">
        <title>Sequencing the genomes of 1000 actinobacteria strains.</title>
        <authorList>
            <person name="Klenk H.-P."/>
        </authorList>
    </citation>
    <scope>NUCLEOTIDE SEQUENCE [LARGE SCALE GENOMIC DNA]</scope>
    <source>
        <strain evidence="1 2">DSM 102030</strain>
    </source>
</reference>
<accession>A0A7W7W666</accession>
<organism evidence="1 2">
    <name type="scientific">Lipingzhangella halophila</name>
    <dbReference type="NCBI Taxonomy" id="1783352"/>
    <lineage>
        <taxon>Bacteria</taxon>
        <taxon>Bacillati</taxon>
        <taxon>Actinomycetota</taxon>
        <taxon>Actinomycetes</taxon>
        <taxon>Streptosporangiales</taxon>
        <taxon>Nocardiopsidaceae</taxon>
        <taxon>Lipingzhangella</taxon>
    </lineage>
</organism>
<dbReference type="AlphaFoldDB" id="A0A7W7W666"/>
<dbReference type="EMBL" id="JACHJT010000001">
    <property type="protein sequence ID" value="MBB4934589.1"/>
    <property type="molecule type" value="Genomic_DNA"/>
</dbReference>
<protein>
    <submittedName>
        <fullName evidence="1">Uncharacterized protein</fullName>
    </submittedName>
</protein>
<comment type="caution">
    <text evidence="1">The sequence shown here is derived from an EMBL/GenBank/DDBJ whole genome shotgun (WGS) entry which is preliminary data.</text>
</comment>
<name>A0A7W7W666_9ACTN</name>
<keyword evidence="2" id="KW-1185">Reference proteome</keyword>
<dbReference type="RefSeq" id="WP_184582762.1">
    <property type="nucleotide sequence ID" value="NZ_JACHJT010000001.1"/>
</dbReference>
<proteinExistence type="predicted"/>
<dbReference type="Proteomes" id="UP000523007">
    <property type="component" value="Unassembled WGS sequence"/>
</dbReference>
<sequence>MDHEERRKNIQINVDELFRVAPVCPQIVDMLAETHWIESNGVYWLKPLMYKYEQQRILEYARPPRNAYLPHDP</sequence>
<gene>
    <name evidence="1" type="ORF">F4561_005409</name>
</gene>